<sequence length="289" mass="32994">MIGKGKAISYTQASMSYGWNQEKDAQVVYSQNLVGENPKEVAAEFRLTQELNTNCEKNTLSFILSPTIDDGKNLEKKELSRICEQFMKQMNLKDRQAIAFVHRDKAHKHIHLYVNRIDFKGQAYNDSFIGKRSQVAAEKVAERLQLTTVKQVQWEKEHNLRAIRFEIKRRHDLTMQQFKPRSFDDYIKGMQTNGVKVIPSINKANKLQGFRFEFDKYNLKGSEVHRSMTGGNIGKTLAEDKSMANFLKENTHLKVAGKTVELSTGMAKAIAKQVIKKIISKGMDTGIGF</sequence>
<evidence type="ECO:0000313" key="2">
    <source>
        <dbReference type="EMBL" id="SFF71433.1"/>
    </source>
</evidence>
<dbReference type="AlphaFoldDB" id="A0A1I2KXZ0"/>
<evidence type="ECO:0000259" key="1">
    <source>
        <dbReference type="Pfam" id="PF03432"/>
    </source>
</evidence>
<dbReference type="Pfam" id="PF03432">
    <property type="entry name" value="Relaxase"/>
    <property type="match status" value="1"/>
</dbReference>
<keyword evidence="3" id="KW-1185">Reference proteome</keyword>
<dbReference type="Proteomes" id="UP000199116">
    <property type="component" value="Unassembled WGS sequence"/>
</dbReference>
<proteinExistence type="predicted"/>
<evidence type="ECO:0000313" key="3">
    <source>
        <dbReference type="Proteomes" id="UP000199116"/>
    </source>
</evidence>
<gene>
    <name evidence="2" type="ORF">SAMN04488033_10626</name>
</gene>
<organism evidence="2 3">
    <name type="scientific">Salegentibacter agarivorans</name>
    <dbReference type="NCBI Taxonomy" id="345907"/>
    <lineage>
        <taxon>Bacteria</taxon>
        <taxon>Pseudomonadati</taxon>
        <taxon>Bacteroidota</taxon>
        <taxon>Flavobacteriia</taxon>
        <taxon>Flavobacteriales</taxon>
        <taxon>Flavobacteriaceae</taxon>
        <taxon>Salegentibacter</taxon>
    </lineage>
</organism>
<dbReference type="InterPro" id="IPR005094">
    <property type="entry name" value="Endonuclease_MobA/VirD2"/>
</dbReference>
<name>A0A1I2KXZ0_9FLAO</name>
<reference evidence="3" key="1">
    <citation type="submission" date="2016-10" db="EMBL/GenBank/DDBJ databases">
        <authorList>
            <person name="Varghese N."/>
            <person name="Submissions S."/>
        </authorList>
    </citation>
    <scope>NUCLEOTIDE SEQUENCE [LARGE SCALE GENOMIC DNA]</scope>
    <source>
        <strain evidence="3">DSM 23515</strain>
    </source>
</reference>
<dbReference type="EMBL" id="FOOH01000006">
    <property type="protein sequence ID" value="SFF71433.1"/>
    <property type="molecule type" value="Genomic_DNA"/>
</dbReference>
<feature type="domain" description="MobA/VirD2-like nuclease" evidence="1">
    <location>
        <begin position="17"/>
        <end position="144"/>
    </location>
</feature>
<protein>
    <submittedName>
        <fullName evidence="2">Relaxase/Mobilisation nuclease domain-containing protein</fullName>
    </submittedName>
</protein>
<dbReference type="RefSeq" id="WP_093303582.1">
    <property type="nucleotide sequence ID" value="NZ_FOOH01000006.1"/>
</dbReference>
<accession>A0A1I2KXZ0</accession>